<dbReference type="Proteomes" id="UP000703269">
    <property type="component" value="Unassembled WGS sequence"/>
</dbReference>
<dbReference type="EMBL" id="BPQB01000080">
    <property type="protein sequence ID" value="GJE97988.1"/>
    <property type="molecule type" value="Genomic_DNA"/>
</dbReference>
<evidence type="ECO:0000313" key="2">
    <source>
        <dbReference type="Proteomes" id="UP000703269"/>
    </source>
</evidence>
<protein>
    <submittedName>
        <fullName evidence="1">Uncharacterized protein</fullName>
    </submittedName>
</protein>
<evidence type="ECO:0000313" key="1">
    <source>
        <dbReference type="EMBL" id="GJE97988.1"/>
    </source>
</evidence>
<comment type="caution">
    <text evidence="1">The sequence shown here is derived from an EMBL/GenBank/DDBJ whole genome shotgun (WGS) entry which is preliminary data.</text>
</comment>
<proteinExistence type="predicted"/>
<accession>A0A9P3GN51</accession>
<name>A0A9P3GN51_9APHY</name>
<keyword evidence="2" id="KW-1185">Reference proteome</keyword>
<reference evidence="1 2" key="1">
    <citation type="submission" date="2021-08" db="EMBL/GenBank/DDBJ databases">
        <title>Draft Genome Sequence of Phanerochaete sordida strain YK-624.</title>
        <authorList>
            <person name="Mori T."/>
            <person name="Dohra H."/>
            <person name="Suzuki T."/>
            <person name="Kawagishi H."/>
            <person name="Hirai H."/>
        </authorList>
    </citation>
    <scope>NUCLEOTIDE SEQUENCE [LARGE SCALE GENOMIC DNA]</scope>
    <source>
        <strain evidence="1 2">YK-624</strain>
    </source>
</reference>
<sequence>MAAGLPSLEARQSTSICGTAGEIPISNKLQIWAGTTTFGYLSASPPGIPFWGETDGYGVTTDPSEALTGIFACAPDGLANWPPRLLGASNARNVPGTTVNAIGLVDPSYASNGNPTVNARGSLNWVTFSPTPIGSTLSTPNSGLTYDGSAAVWESVAWTKLNLGTQPVLQPIWTNPAGDSIDVPLFVSPSLGVVVAVADATAFQTEYASDGPWTEIFLALVD</sequence>
<organism evidence="1 2">
    <name type="scientific">Phanerochaete sordida</name>
    <dbReference type="NCBI Taxonomy" id="48140"/>
    <lineage>
        <taxon>Eukaryota</taxon>
        <taxon>Fungi</taxon>
        <taxon>Dikarya</taxon>
        <taxon>Basidiomycota</taxon>
        <taxon>Agaricomycotina</taxon>
        <taxon>Agaricomycetes</taxon>
        <taxon>Polyporales</taxon>
        <taxon>Phanerochaetaceae</taxon>
        <taxon>Phanerochaete</taxon>
    </lineage>
</organism>
<gene>
    <name evidence="1" type="ORF">PsYK624_142100</name>
</gene>
<dbReference type="AlphaFoldDB" id="A0A9P3GN51"/>